<dbReference type="EMBL" id="BPLR01018089">
    <property type="protein sequence ID" value="GIY96802.1"/>
    <property type="molecule type" value="Genomic_DNA"/>
</dbReference>
<comment type="caution">
    <text evidence="1">The sequence shown here is derived from an EMBL/GenBank/DDBJ whole genome shotgun (WGS) entry which is preliminary data.</text>
</comment>
<proteinExistence type="predicted"/>
<evidence type="ECO:0000313" key="2">
    <source>
        <dbReference type="Proteomes" id="UP001054945"/>
    </source>
</evidence>
<dbReference type="Proteomes" id="UP001054945">
    <property type="component" value="Unassembled WGS sequence"/>
</dbReference>
<organism evidence="1 2">
    <name type="scientific">Caerostris extrusa</name>
    <name type="common">Bark spider</name>
    <name type="synonym">Caerostris bankana</name>
    <dbReference type="NCBI Taxonomy" id="172846"/>
    <lineage>
        <taxon>Eukaryota</taxon>
        <taxon>Metazoa</taxon>
        <taxon>Ecdysozoa</taxon>
        <taxon>Arthropoda</taxon>
        <taxon>Chelicerata</taxon>
        <taxon>Arachnida</taxon>
        <taxon>Araneae</taxon>
        <taxon>Araneomorphae</taxon>
        <taxon>Entelegynae</taxon>
        <taxon>Araneoidea</taxon>
        <taxon>Araneidae</taxon>
        <taxon>Caerostris</taxon>
    </lineage>
</organism>
<sequence length="131" mass="15446">MTRDFIFFIIKGFFLSRIDRYCAVFDNVSEYFPPLFSAAVSTPRCHRAKKKNKKRDQDRNKRKTSTLATAVWLYFLNNKNKKAKKKKGNKNIKRKYRVFIQSAFSVSISVCRARPKRTSSLEASIQARRRI</sequence>
<evidence type="ECO:0000313" key="1">
    <source>
        <dbReference type="EMBL" id="GIY96802.1"/>
    </source>
</evidence>
<protein>
    <submittedName>
        <fullName evidence="1">Uncharacterized protein</fullName>
    </submittedName>
</protein>
<accession>A0AAV4XNT3</accession>
<keyword evidence="2" id="KW-1185">Reference proteome</keyword>
<name>A0AAV4XNT3_CAEEX</name>
<reference evidence="1 2" key="1">
    <citation type="submission" date="2021-06" db="EMBL/GenBank/DDBJ databases">
        <title>Caerostris extrusa draft genome.</title>
        <authorList>
            <person name="Kono N."/>
            <person name="Arakawa K."/>
        </authorList>
    </citation>
    <scope>NUCLEOTIDE SEQUENCE [LARGE SCALE GENOMIC DNA]</scope>
</reference>
<dbReference type="AlphaFoldDB" id="A0AAV4XNT3"/>
<gene>
    <name evidence="1" type="ORF">CEXT_78231</name>
</gene>